<proteinExistence type="predicted"/>
<feature type="region of interest" description="Disordered" evidence="1">
    <location>
        <begin position="1"/>
        <end position="217"/>
    </location>
</feature>
<sequence>MSLATLQGPLKKGNCKSATEAQAQTFAVPESTSRPVRKAVAKATSNAVWYAAQGKKRPTTSDTEQQEAPEPAKNRLNPKSSSSSSSSWSYGEKKQRQLAESDSGSQHQDNEDIDMEDNRSAQYVPPRLACHQDSSQRPLISGQRNRSPSSDGLSIPPITDDDHSSLFDIGQSTDDAADDDENGLDKNEEDEEEIVAPKSKARARTSIKSSLKPTVPGASVSKAQSVRAAKYAQEFPAFVAPVTVLKKEPAAPRIWSSEAQYVPPSPGQRLISKRTQSSEIQDVLTKATATSTGLFLLEDAYPDAACQSSMLRDALALAATELGLDELAEQLCTPSERKWAKSLCDYVFNRVVHVRSEVKKAAEAVILDTRPPPEFDDVIVSGLPGPAPLPGETDKEPATEPGPPKIVTKRVERVYTPDYLNVNSLELTGGAYKHGAIIATLRTMFSGTASPGQVLLPLFSSSLDDERYSEPELPMSMLVLAAAAVHFCLREWSSGSHSTVDFKGDKARPEYKKHVDYLLKIQADNAVSYHVMMVELLNRATEPVDGDESDGLPDVY</sequence>
<feature type="compositionally biased region" description="Polar residues" evidence="1">
    <location>
        <begin position="132"/>
        <end position="152"/>
    </location>
</feature>
<feature type="domain" description="DUF6532" evidence="2">
    <location>
        <begin position="294"/>
        <end position="366"/>
    </location>
</feature>
<evidence type="ECO:0000313" key="4">
    <source>
        <dbReference type="Proteomes" id="UP000799118"/>
    </source>
</evidence>
<feature type="compositionally biased region" description="Low complexity" evidence="1">
    <location>
        <begin position="80"/>
        <end position="89"/>
    </location>
</feature>
<dbReference type="AlphaFoldDB" id="A0A6A4GS54"/>
<feature type="compositionally biased region" description="Polar residues" evidence="1">
    <location>
        <begin position="16"/>
        <end position="34"/>
    </location>
</feature>
<dbReference type="InterPro" id="IPR045341">
    <property type="entry name" value="DUF6532"/>
</dbReference>
<organism evidence="3 4">
    <name type="scientific">Gymnopus androsaceus JB14</name>
    <dbReference type="NCBI Taxonomy" id="1447944"/>
    <lineage>
        <taxon>Eukaryota</taxon>
        <taxon>Fungi</taxon>
        <taxon>Dikarya</taxon>
        <taxon>Basidiomycota</taxon>
        <taxon>Agaricomycotina</taxon>
        <taxon>Agaricomycetes</taxon>
        <taxon>Agaricomycetidae</taxon>
        <taxon>Agaricales</taxon>
        <taxon>Marasmiineae</taxon>
        <taxon>Omphalotaceae</taxon>
        <taxon>Gymnopus</taxon>
    </lineage>
</organism>
<dbReference type="OrthoDB" id="3225557at2759"/>
<dbReference type="Pfam" id="PF20149">
    <property type="entry name" value="DUF6532"/>
    <property type="match status" value="2"/>
</dbReference>
<protein>
    <recommendedName>
        <fullName evidence="2">DUF6532 domain-containing protein</fullName>
    </recommendedName>
</protein>
<accession>A0A6A4GS54</accession>
<feature type="compositionally biased region" description="Acidic residues" evidence="1">
    <location>
        <begin position="175"/>
        <end position="194"/>
    </location>
</feature>
<gene>
    <name evidence="3" type="ORF">BT96DRAFT_981135</name>
</gene>
<keyword evidence="4" id="KW-1185">Reference proteome</keyword>
<evidence type="ECO:0000256" key="1">
    <source>
        <dbReference type="SAM" id="MobiDB-lite"/>
    </source>
</evidence>
<dbReference type="Proteomes" id="UP000799118">
    <property type="component" value="Unassembled WGS sequence"/>
</dbReference>
<reference evidence="3" key="1">
    <citation type="journal article" date="2019" name="Environ. Microbiol.">
        <title>Fungal ecological strategies reflected in gene transcription - a case study of two litter decomposers.</title>
        <authorList>
            <person name="Barbi F."/>
            <person name="Kohler A."/>
            <person name="Barry K."/>
            <person name="Baskaran P."/>
            <person name="Daum C."/>
            <person name="Fauchery L."/>
            <person name="Ihrmark K."/>
            <person name="Kuo A."/>
            <person name="LaButti K."/>
            <person name="Lipzen A."/>
            <person name="Morin E."/>
            <person name="Grigoriev I.V."/>
            <person name="Henrissat B."/>
            <person name="Lindahl B."/>
            <person name="Martin F."/>
        </authorList>
    </citation>
    <scope>NUCLEOTIDE SEQUENCE</scope>
    <source>
        <strain evidence="3">JB14</strain>
    </source>
</reference>
<evidence type="ECO:0000313" key="3">
    <source>
        <dbReference type="EMBL" id="KAE9388213.1"/>
    </source>
</evidence>
<evidence type="ECO:0000259" key="2">
    <source>
        <dbReference type="Pfam" id="PF20149"/>
    </source>
</evidence>
<feature type="domain" description="DUF6532" evidence="2">
    <location>
        <begin position="428"/>
        <end position="519"/>
    </location>
</feature>
<name>A0A6A4GS54_9AGAR</name>
<feature type="region of interest" description="Disordered" evidence="1">
    <location>
        <begin position="384"/>
        <end position="404"/>
    </location>
</feature>
<dbReference type="EMBL" id="ML769755">
    <property type="protein sequence ID" value="KAE9388213.1"/>
    <property type="molecule type" value="Genomic_DNA"/>
</dbReference>